<organism evidence="2 3">
    <name type="scientific">Limulus polyphemus</name>
    <name type="common">Atlantic horseshoe crab</name>
    <dbReference type="NCBI Taxonomy" id="6850"/>
    <lineage>
        <taxon>Eukaryota</taxon>
        <taxon>Metazoa</taxon>
        <taxon>Ecdysozoa</taxon>
        <taxon>Arthropoda</taxon>
        <taxon>Chelicerata</taxon>
        <taxon>Merostomata</taxon>
        <taxon>Xiphosura</taxon>
        <taxon>Limulidae</taxon>
        <taxon>Limulus</taxon>
    </lineage>
</organism>
<evidence type="ECO:0000259" key="1">
    <source>
        <dbReference type="Pfam" id="PF23066"/>
    </source>
</evidence>
<dbReference type="InterPro" id="IPR052813">
    <property type="entry name" value="CMIP"/>
</dbReference>
<evidence type="ECO:0000313" key="3">
    <source>
        <dbReference type="RefSeq" id="XP_013785022.1"/>
    </source>
</evidence>
<dbReference type="PANTHER" id="PTHR25480:SF0">
    <property type="entry name" value="C-MAF-INDUCING PROTEIN"/>
    <property type="match status" value="1"/>
</dbReference>
<dbReference type="InterPro" id="IPR032675">
    <property type="entry name" value="LRR_dom_sf"/>
</dbReference>
<gene>
    <name evidence="3" type="primary">LOC106469113</name>
</gene>
<dbReference type="RefSeq" id="XP_013785022.1">
    <property type="nucleotide sequence ID" value="XM_013929568.2"/>
</dbReference>
<dbReference type="Gene3D" id="3.80.10.10">
    <property type="entry name" value="Ribonuclease Inhibitor"/>
    <property type="match status" value="1"/>
</dbReference>
<dbReference type="PANTHER" id="PTHR25480">
    <property type="entry name" value="LEUCINE-RICH REPEAT-CONTAINING PROTEIN 73"/>
    <property type="match status" value="1"/>
</dbReference>
<dbReference type="Pfam" id="PF23066">
    <property type="entry name" value="PH_21"/>
    <property type="match status" value="1"/>
</dbReference>
<feature type="domain" description="C-Maf-inducing protein PH" evidence="1">
    <location>
        <begin position="120"/>
        <end position="239"/>
    </location>
</feature>
<dbReference type="SUPFAM" id="SSF52047">
    <property type="entry name" value="RNI-like"/>
    <property type="match status" value="1"/>
</dbReference>
<reference evidence="3" key="1">
    <citation type="submission" date="2025-08" db="UniProtKB">
        <authorList>
            <consortium name="RefSeq"/>
        </authorList>
    </citation>
    <scope>IDENTIFICATION</scope>
    <source>
        <tissue evidence="3">Muscle</tissue>
    </source>
</reference>
<accession>A0ABM1BMI4</accession>
<keyword evidence="2" id="KW-1185">Reference proteome</keyword>
<dbReference type="GeneID" id="106469113"/>
<dbReference type="InterPro" id="IPR056429">
    <property type="entry name" value="PH_CMIP"/>
</dbReference>
<sequence>MSFECVCANSRPCSLSFTESNSSRCTVDTPRPAREFSGLISEGSSTLAVLHPSLSSPTLKTGIAGKNTLHCKRCRQIKSMDTHPEHPSCSGRTCISGHQGSSMGYIPTCGSPLHSYAGTKLKLLHETDVLLCKVFHSRNVVHKFLGSKFLRKWENHHLFFTDSEIISRSPSGFMENPIFYSQIEEIYCLPNWTSSRKICIRLVIPEGSIVVQVNNPYMREQWLHSLYWKRTMLRHRMLLSRTERYDVLIKELKSLVDLALSTPLQGENIFQIPLDIISNIVTKEQSWKTCSSRETVISIIAPLLERISASAEICDFLCRHCKESPRSYVIVEVLPPIIQRILKHTMDFGKHPNSRLLVQSYIQAINEKNDGINAVKDFVRSVHGPVSSCPHPRLMPNLVSTSLAALYSLFEEKKRSQGENLNITPYDTSTWESRHLCFLTIFQTIVSFEDWRPGLAQLLQPIPFPHDALAYAQFTKNFKLVIESICKDPRCEVHLALLGIRDDKDGWFQLYCPGSIACDDEGDLWSLILKQFLECCCRRKRFLQSLSKNLGPCMLRALREDETCQQILCAMMEFQIIENKDVQLQIISTLQSTSTGREHYAALCQKQMHLQELQQKGGPRKLALPPKSTDNDLSQLLSCGSFGNLECLSLAFTNITCTSAEQLIKLPSLRYLNLWSTQFGDSGVMLISEHLHNLEVLNLCETQVTDKGLTALFTLKNLRKLNLNSTSLSSHTFEWLKKKLPTLEECDVRYTDAW</sequence>
<dbReference type="SUPFAM" id="SSF50729">
    <property type="entry name" value="PH domain-like"/>
    <property type="match status" value="1"/>
</dbReference>
<evidence type="ECO:0000313" key="2">
    <source>
        <dbReference type="Proteomes" id="UP000694941"/>
    </source>
</evidence>
<protein>
    <submittedName>
        <fullName evidence="3">C-Maf-inducing protein-like isoform X1</fullName>
    </submittedName>
</protein>
<dbReference type="Proteomes" id="UP000694941">
    <property type="component" value="Unplaced"/>
</dbReference>
<proteinExistence type="predicted"/>
<name>A0ABM1BMI4_LIMPO</name>